<evidence type="ECO:0000313" key="4">
    <source>
        <dbReference type="Proteomes" id="UP000326702"/>
    </source>
</evidence>
<reference evidence="3 4" key="1">
    <citation type="submission" date="2019-10" db="EMBL/GenBank/DDBJ databases">
        <title>Genome sequence of Luteimicrobium xylanilyticum HY-24.</title>
        <authorList>
            <person name="Kim D.Y."/>
            <person name="Park H.-Y."/>
        </authorList>
    </citation>
    <scope>NUCLEOTIDE SEQUENCE [LARGE SCALE GENOMIC DNA]</scope>
    <source>
        <strain evidence="3 4">HY-24</strain>
    </source>
</reference>
<keyword evidence="4" id="KW-1185">Reference proteome</keyword>
<feature type="compositionally biased region" description="Low complexity" evidence="1">
    <location>
        <begin position="56"/>
        <end position="65"/>
    </location>
</feature>
<proteinExistence type="predicted"/>
<dbReference type="EMBL" id="CP045529">
    <property type="protein sequence ID" value="QFU99779.1"/>
    <property type="molecule type" value="Genomic_DNA"/>
</dbReference>
<evidence type="ECO:0000313" key="3">
    <source>
        <dbReference type="EMBL" id="QFU99779.1"/>
    </source>
</evidence>
<protein>
    <submittedName>
        <fullName evidence="3">Uncharacterized protein</fullName>
    </submittedName>
</protein>
<dbReference type="RefSeq" id="WP_227994402.1">
    <property type="nucleotide sequence ID" value="NZ_CP045529.1"/>
</dbReference>
<sequence>MPAPRPSVRPGPASRRRAPRIVAALAGILVTALAVTGCSLPGASGTGGSDDGGGVDTTPSAVSTSPPTPGT</sequence>
<feature type="region of interest" description="Disordered" evidence="1">
    <location>
        <begin position="39"/>
        <end position="71"/>
    </location>
</feature>
<feature type="compositionally biased region" description="Gly residues" evidence="1">
    <location>
        <begin position="44"/>
        <end position="55"/>
    </location>
</feature>
<dbReference type="Proteomes" id="UP000326702">
    <property type="component" value="Chromosome"/>
</dbReference>
<evidence type="ECO:0000256" key="1">
    <source>
        <dbReference type="SAM" id="MobiDB-lite"/>
    </source>
</evidence>
<accession>A0A5P9QES8</accession>
<gene>
    <name evidence="3" type="ORF">KDY119_03315</name>
</gene>
<name>A0A5P9QES8_9MICO</name>
<keyword evidence="2" id="KW-0472">Membrane</keyword>
<keyword evidence="2" id="KW-0812">Transmembrane</keyword>
<evidence type="ECO:0000256" key="2">
    <source>
        <dbReference type="SAM" id="Phobius"/>
    </source>
</evidence>
<feature type="transmembrane region" description="Helical" evidence="2">
    <location>
        <begin position="21"/>
        <end position="43"/>
    </location>
</feature>
<dbReference type="AlphaFoldDB" id="A0A5P9QES8"/>
<dbReference type="KEGG" id="lxl:KDY119_03315"/>
<keyword evidence="2" id="KW-1133">Transmembrane helix</keyword>
<organism evidence="3 4">
    <name type="scientific">Luteimicrobium xylanilyticum</name>
    <dbReference type="NCBI Taxonomy" id="1133546"/>
    <lineage>
        <taxon>Bacteria</taxon>
        <taxon>Bacillati</taxon>
        <taxon>Actinomycetota</taxon>
        <taxon>Actinomycetes</taxon>
        <taxon>Micrococcales</taxon>
        <taxon>Luteimicrobium</taxon>
    </lineage>
</organism>